<reference evidence="1" key="2">
    <citation type="journal article" date="2024" name="Plant">
        <title>Genomic evolution and insights into agronomic trait innovations of Sesamum species.</title>
        <authorList>
            <person name="Miao H."/>
            <person name="Wang L."/>
            <person name="Qu L."/>
            <person name="Liu H."/>
            <person name="Sun Y."/>
            <person name="Le M."/>
            <person name="Wang Q."/>
            <person name="Wei S."/>
            <person name="Zheng Y."/>
            <person name="Lin W."/>
            <person name="Duan Y."/>
            <person name="Cao H."/>
            <person name="Xiong S."/>
            <person name="Wang X."/>
            <person name="Wei L."/>
            <person name="Li C."/>
            <person name="Ma Q."/>
            <person name="Ju M."/>
            <person name="Zhao R."/>
            <person name="Li G."/>
            <person name="Mu C."/>
            <person name="Tian Q."/>
            <person name="Mei H."/>
            <person name="Zhang T."/>
            <person name="Gao T."/>
            <person name="Zhang H."/>
        </authorList>
    </citation>
    <scope>NUCLEOTIDE SEQUENCE</scope>
    <source>
        <strain evidence="1">G01</strain>
    </source>
</reference>
<evidence type="ECO:0000313" key="1">
    <source>
        <dbReference type="EMBL" id="KAL0297948.1"/>
    </source>
</evidence>
<proteinExistence type="predicted"/>
<name>A0AAW2JUT9_9LAMI</name>
<evidence type="ECO:0008006" key="2">
    <source>
        <dbReference type="Google" id="ProtNLM"/>
    </source>
</evidence>
<organism evidence="1">
    <name type="scientific">Sesamum angustifolium</name>
    <dbReference type="NCBI Taxonomy" id="2727405"/>
    <lineage>
        <taxon>Eukaryota</taxon>
        <taxon>Viridiplantae</taxon>
        <taxon>Streptophyta</taxon>
        <taxon>Embryophyta</taxon>
        <taxon>Tracheophyta</taxon>
        <taxon>Spermatophyta</taxon>
        <taxon>Magnoliopsida</taxon>
        <taxon>eudicotyledons</taxon>
        <taxon>Gunneridae</taxon>
        <taxon>Pentapetalae</taxon>
        <taxon>asterids</taxon>
        <taxon>lamiids</taxon>
        <taxon>Lamiales</taxon>
        <taxon>Pedaliaceae</taxon>
        <taxon>Sesamum</taxon>
    </lineage>
</organism>
<comment type="caution">
    <text evidence="1">The sequence shown here is derived from an EMBL/GenBank/DDBJ whole genome shotgun (WGS) entry which is preliminary data.</text>
</comment>
<dbReference type="EMBL" id="JACGWK010000532">
    <property type="protein sequence ID" value="KAL0297948.1"/>
    <property type="molecule type" value="Genomic_DNA"/>
</dbReference>
<accession>A0AAW2JUT9</accession>
<protein>
    <recommendedName>
        <fullName evidence="2">Reverse transcriptase</fullName>
    </recommendedName>
</protein>
<gene>
    <name evidence="1" type="ORF">Sangu_2462500</name>
</gene>
<sequence>MINYSKSSMVFSKNSPDNLKDELPVLLGLQGADQQERYLGLPSVVGRSKKGVFSYIRDRVWQRIKGWKCDGGLGFRSLEAFNVAMLAKQLWRLITKPQCLLSQALRAKYYPLTSIGSRSGSQTIANAAINSSILRVSLHPEADGLLDRALQLKSGETRGCLAQACSNR</sequence>
<reference evidence="1" key="1">
    <citation type="submission" date="2020-06" db="EMBL/GenBank/DDBJ databases">
        <authorList>
            <person name="Li T."/>
            <person name="Hu X."/>
            <person name="Zhang T."/>
            <person name="Song X."/>
            <person name="Zhang H."/>
            <person name="Dai N."/>
            <person name="Sheng W."/>
            <person name="Hou X."/>
            <person name="Wei L."/>
        </authorList>
    </citation>
    <scope>NUCLEOTIDE SEQUENCE</scope>
    <source>
        <strain evidence="1">G01</strain>
        <tissue evidence="1">Leaf</tissue>
    </source>
</reference>
<dbReference type="AlphaFoldDB" id="A0AAW2JUT9"/>